<dbReference type="EMBL" id="BCWF01000001">
    <property type="protein sequence ID" value="GAT18658.1"/>
    <property type="molecule type" value="Genomic_DNA"/>
</dbReference>
<protein>
    <submittedName>
        <fullName evidence="1">Polyprotein</fullName>
    </submittedName>
</protein>
<proteinExistence type="predicted"/>
<reference evidence="2" key="2">
    <citation type="submission" date="2016-02" db="EMBL/GenBank/DDBJ databases">
        <title>Genome sequencing of Aspergillus luchuensis NBRC 4314.</title>
        <authorList>
            <person name="Yamada O."/>
        </authorList>
    </citation>
    <scope>NUCLEOTIDE SEQUENCE [LARGE SCALE GENOMIC DNA]</scope>
    <source>
        <strain evidence="2">RIB 2604</strain>
    </source>
</reference>
<dbReference type="Proteomes" id="UP000075230">
    <property type="component" value="Unassembled WGS sequence"/>
</dbReference>
<evidence type="ECO:0000313" key="2">
    <source>
        <dbReference type="Proteomes" id="UP000075230"/>
    </source>
</evidence>
<accession>A0A146EX95</accession>
<sequence length="48" mass="5416">MEPRDRHNDLPADQEPNVNPFKTLIDVVSARKLLASIQPQQVVVHLVS</sequence>
<name>A0A146EX95_ASPKA</name>
<evidence type="ECO:0000313" key="1">
    <source>
        <dbReference type="EMBL" id="GAT18658.1"/>
    </source>
</evidence>
<reference evidence="1 2" key="1">
    <citation type="journal article" date="2016" name="DNA Res.">
        <title>Genome sequence of Aspergillus luchuensis NBRC 4314.</title>
        <authorList>
            <person name="Yamada O."/>
            <person name="Machida M."/>
            <person name="Hosoyama A."/>
            <person name="Goto M."/>
            <person name="Takahashi T."/>
            <person name="Futagami T."/>
            <person name="Yamagata Y."/>
            <person name="Takeuchi M."/>
            <person name="Kobayashi T."/>
            <person name="Koike H."/>
            <person name="Abe K."/>
            <person name="Asai K."/>
            <person name="Arita M."/>
            <person name="Fujita N."/>
            <person name="Fukuda K."/>
            <person name="Higa K."/>
            <person name="Horikawa H."/>
            <person name="Ishikawa T."/>
            <person name="Jinno K."/>
            <person name="Kato Y."/>
            <person name="Kirimura K."/>
            <person name="Mizutani O."/>
            <person name="Nakasone K."/>
            <person name="Sano M."/>
            <person name="Shiraishi Y."/>
            <person name="Tsukahara M."/>
            <person name="Gomi K."/>
        </authorList>
    </citation>
    <scope>NUCLEOTIDE SEQUENCE [LARGE SCALE GENOMIC DNA]</scope>
    <source>
        <strain evidence="1 2">RIB 2604</strain>
    </source>
</reference>
<dbReference type="AlphaFoldDB" id="A0A146EX95"/>
<gene>
    <name evidence="1" type="ORF">RIB2604_00101520</name>
</gene>
<organism evidence="1 2">
    <name type="scientific">Aspergillus kawachii</name>
    <name type="common">White koji mold</name>
    <name type="synonym">Aspergillus awamori var. kawachi</name>
    <dbReference type="NCBI Taxonomy" id="1069201"/>
    <lineage>
        <taxon>Eukaryota</taxon>
        <taxon>Fungi</taxon>
        <taxon>Dikarya</taxon>
        <taxon>Ascomycota</taxon>
        <taxon>Pezizomycotina</taxon>
        <taxon>Eurotiomycetes</taxon>
        <taxon>Eurotiomycetidae</taxon>
        <taxon>Eurotiales</taxon>
        <taxon>Aspergillaceae</taxon>
        <taxon>Aspergillus</taxon>
        <taxon>Aspergillus subgen. Circumdati</taxon>
    </lineage>
</organism>
<comment type="caution">
    <text evidence="1">The sequence shown here is derived from an EMBL/GenBank/DDBJ whole genome shotgun (WGS) entry which is preliminary data.</text>
</comment>